<dbReference type="InterPro" id="IPR008147">
    <property type="entry name" value="Gln_synt_N"/>
</dbReference>
<keyword evidence="5" id="KW-0460">Magnesium</keyword>
<proteinExistence type="inferred from homology"/>
<evidence type="ECO:0000256" key="5">
    <source>
        <dbReference type="ARBA" id="ARBA00022842"/>
    </source>
</evidence>
<dbReference type="GO" id="GO:0005524">
    <property type="term" value="F:ATP binding"/>
    <property type="evidence" value="ECO:0007669"/>
    <property type="project" value="UniProtKB-KW"/>
</dbReference>
<protein>
    <submittedName>
        <fullName evidence="9">Glutamine synthetase</fullName>
    </submittedName>
</protein>
<accession>A0A2G9Y7Y9</accession>
<comment type="similarity">
    <text evidence="6 7">Belongs to the glutamine synthetase family.</text>
</comment>
<dbReference type="InterPro" id="IPR014746">
    <property type="entry name" value="Gln_synth/guanido_kin_cat_dom"/>
</dbReference>
<dbReference type="PROSITE" id="PS00181">
    <property type="entry name" value="GLNA_ATP"/>
    <property type="match status" value="1"/>
</dbReference>
<dbReference type="PANTHER" id="PTHR43785">
    <property type="entry name" value="GAMMA-GLUTAMYLPUTRESCINE SYNTHETASE"/>
    <property type="match status" value="1"/>
</dbReference>
<evidence type="ECO:0000313" key="9">
    <source>
        <dbReference type="EMBL" id="PIP15369.1"/>
    </source>
</evidence>
<gene>
    <name evidence="9" type="ORF">COX47_00010</name>
</gene>
<dbReference type="InterPro" id="IPR027303">
    <property type="entry name" value="Gln_synth_gly_rich_site"/>
</dbReference>
<reference evidence="9 10" key="1">
    <citation type="submission" date="2017-09" db="EMBL/GenBank/DDBJ databases">
        <title>Depth-based differentiation of microbial function through sediment-hosted aquifers and enrichment of novel symbionts in the deep terrestrial subsurface.</title>
        <authorList>
            <person name="Probst A.J."/>
            <person name="Ladd B."/>
            <person name="Jarett J.K."/>
            <person name="Geller-Mcgrath D.E."/>
            <person name="Sieber C.M."/>
            <person name="Emerson J.B."/>
            <person name="Anantharaman K."/>
            <person name="Thomas B.C."/>
            <person name="Malmstrom R."/>
            <person name="Stieglmeier M."/>
            <person name="Klingl A."/>
            <person name="Woyke T."/>
            <person name="Ryan C.M."/>
            <person name="Banfield J.F."/>
        </authorList>
    </citation>
    <scope>NUCLEOTIDE SEQUENCE [LARGE SCALE GENOMIC DNA]</scope>
    <source>
        <strain evidence="9">CG23_combo_of_CG06-09_8_20_14_all_35_49</strain>
    </source>
</reference>
<dbReference type="InterPro" id="IPR036651">
    <property type="entry name" value="Gln_synt_N_sf"/>
</dbReference>
<dbReference type="InterPro" id="IPR008146">
    <property type="entry name" value="Gln_synth_cat_dom"/>
</dbReference>
<dbReference type="Gene3D" id="3.10.20.70">
    <property type="entry name" value="Glutamine synthetase, N-terminal domain"/>
    <property type="match status" value="1"/>
</dbReference>
<dbReference type="SMART" id="SM01230">
    <property type="entry name" value="Gln-synt_C"/>
    <property type="match status" value="1"/>
</dbReference>
<evidence type="ECO:0000256" key="4">
    <source>
        <dbReference type="ARBA" id="ARBA00022840"/>
    </source>
</evidence>
<organism evidence="9 10">
    <name type="scientific">Candidatus Roizmanbacteria bacterium CG23_combo_of_CG06-09_8_20_14_all_35_49</name>
    <dbReference type="NCBI Taxonomy" id="1974863"/>
    <lineage>
        <taxon>Bacteria</taxon>
        <taxon>Candidatus Roizmaniibacteriota</taxon>
    </lineage>
</organism>
<dbReference type="GO" id="GO:0004356">
    <property type="term" value="F:glutamine synthetase activity"/>
    <property type="evidence" value="ECO:0007669"/>
    <property type="project" value="InterPro"/>
</dbReference>
<sequence length="481" mass="55583">MDNFPQKPIKNFLEIPYDQLESMNLEAKKKRLANIDIKEIKEFYLSYLKKEKKLKAVTIGFSDIEGRFHMLDYDKKFFLSNFDSMTFDGSSVRGFSKQAESDLRLKVDWRAFWWLPSDVFGPGKVLMMGEVFSQEDKPYEMDIRGLLKTYTKKIKSEKGYIVYASNEVEGFLLKGEDAEKNYNEKIGFEVASYGGYYHSLPNDILKIFIDRTAEAQRAMGFENEKDHPEVAPSQFELNYSYSEVVNAADQIQIYKLVARQIARNLGLAATFLPKPIIGVNGSGMHTNFSMTKNGKNIFYDKKGRAKLSTFAWEIVERILNHASETCLVFNSSVNSYRRLDPHFEAPNQIRVSEVDRGAMIRIPLFNKRSARIEVRSVAPDANPYLTMYTLIKIGLEGNIEKAADDKRPRVKYLPGNIQTAIFHFRQSEMTTKIFGENFKSKYLELKQNVANRSPLELGVKVKNSEVLYHHEVYNQMLWNDF</sequence>
<dbReference type="GO" id="GO:0006542">
    <property type="term" value="P:glutamine biosynthetic process"/>
    <property type="evidence" value="ECO:0007669"/>
    <property type="project" value="InterPro"/>
</dbReference>
<evidence type="ECO:0000256" key="7">
    <source>
        <dbReference type="RuleBase" id="RU000384"/>
    </source>
</evidence>
<dbReference type="SUPFAM" id="SSF55931">
    <property type="entry name" value="Glutamine synthetase/guanido kinase"/>
    <property type="match status" value="1"/>
</dbReference>
<dbReference type="PANTHER" id="PTHR43785:SF12">
    <property type="entry name" value="TYPE-1 GLUTAMINE SYNTHETASE 2"/>
    <property type="match status" value="1"/>
</dbReference>
<evidence type="ECO:0000259" key="8">
    <source>
        <dbReference type="PROSITE" id="PS51987"/>
    </source>
</evidence>
<keyword evidence="2" id="KW-0436">Ligase</keyword>
<name>A0A2G9Y7Y9_9BACT</name>
<comment type="caution">
    <text evidence="9">The sequence shown here is derived from an EMBL/GenBank/DDBJ whole genome shotgun (WGS) entry which is preliminary data.</text>
</comment>
<evidence type="ECO:0000313" key="10">
    <source>
        <dbReference type="Proteomes" id="UP000231025"/>
    </source>
</evidence>
<evidence type="ECO:0000256" key="6">
    <source>
        <dbReference type="PROSITE-ProRule" id="PRU01331"/>
    </source>
</evidence>
<dbReference type="Gene3D" id="3.30.590.10">
    <property type="entry name" value="Glutamine synthetase/guanido kinase, catalytic domain"/>
    <property type="match status" value="1"/>
</dbReference>
<dbReference type="Pfam" id="PF00120">
    <property type="entry name" value="Gln-synt_C"/>
    <property type="match status" value="1"/>
</dbReference>
<dbReference type="PROSITE" id="PS51987">
    <property type="entry name" value="GS_CATALYTIC"/>
    <property type="match status" value="1"/>
</dbReference>
<evidence type="ECO:0000256" key="3">
    <source>
        <dbReference type="ARBA" id="ARBA00022741"/>
    </source>
</evidence>
<dbReference type="EMBL" id="PCRE01000001">
    <property type="protein sequence ID" value="PIP15369.1"/>
    <property type="molecule type" value="Genomic_DNA"/>
</dbReference>
<feature type="domain" description="GS catalytic" evidence="8">
    <location>
        <begin position="143"/>
        <end position="481"/>
    </location>
</feature>
<dbReference type="Pfam" id="PF03951">
    <property type="entry name" value="Gln-synt_N"/>
    <property type="match status" value="1"/>
</dbReference>
<dbReference type="SUPFAM" id="SSF54368">
    <property type="entry name" value="Glutamine synthetase, N-terminal domain"/>
    <property type="match status" value="1"/>
</dbReference>
<keyword evidence="4" id="KW-0067">ATP-binding</keyword>
<dbReference type="AlphaFoldDB" id="A0A2G9Y7Y9"/>
<dbReference type="Proteomes" id="UP000231025">
    <property type="component" value="Unassembled WGS sequence"/>
</dbReference>
<keyword evidence="3" id="KW-0547">Nucleotide-binding</keyword>
<evidence type="ECO:0000256" key="1">
    <source>
        <dbReference type="ARBA" id="ARBA00001946"/>
    </source>
</evidence>
<evidence type="ECO:0000256" key="2">
    <source>
        <dbReference type="ARBA" id="ARBA00022598"/>
    </source>
</evidence>
<comment type="cofactor">
    <cofactor evidence="1">
        <name>Mg(2+)</name>
        <dbReference type="ChEBI" id="CHEBI:18420"/>
    </cofactor>
</comment>